<evidence type="ECO:0000313" key="2">
    <source>
        <dbReference type="EMBL" id="MEX5286235.1"/>
    </source>
</evidence>
<evidence type="ECO:0000313" key="3">
    <source>
        <dbReference type="Proteomes" id="UP001559623"/>
    </source>
</evidence>
<gene>
    <name evidence="2" type="ORF">QCO44_11500</name>
</gene>
<feature type="chain" id="PRO_5047262302" evidence="1">
    <location>
        <begin position="28"/>
        <end position="177"/>
    </location>
</feature>
<name>A0ABV3X7Q8_9FIRM</name>
<sequence length="177" mass="20348">MRKLFRIFFCGVLLLAGFVFGSGAANAHTLPESELVLLHDLEQEDRTITREFRIGMSFDEVEAALGNEFELEDKHYEFRLVNYKYGGITFGTISGRNDMTPTGKLEVRSIYCRNPWFRTPSGFRVGDPYEKVRKMYGEGKLYKNSEYVYTISPARLMSFIVNPAGQIEEIQMCIPIM</sequence>
<keyword evidence="3" id="KW-1185">Reference proteome</keyword>
<organism evidence="2 3">
    <name type="scientific">Selenomonas sputigena</name>
    <dbReference type="NCBI Taxonomy" id="69823"/>
    <lineage>
        <taxon>Bacteria</taxon>
        <taxon>Bacillati</taxon>
        <taxon>Bacillota</taxon>
        <taxon>Negativicutes</taxon>
        <taxon>Selenomonadales</taxon>
        <taxon>Selenomonadaceae</taxon>
        <taxon>Selenomonas</taxon>
    </lineage>
</organism>
<proteinExistence type="predicted"/>
<protein>
    <submittedName>
        <fullName evidence="2">Uncharacterized protein</fullName>
    </submittedName>
</protein>
<feature type="signal peptide" evidence="1">
    <location>
        <begin position="1"/>
        <end position="27"/>
    </location>
</feature>
<evidence type="ECO:0000256" key="1">
    <source>
        <dbReference type="SAM" id="SignalP"/>
    </source>
</evidence>
<dbReference type="Proteomes" id="UP001559623">
    <property type="component" value="Unassembled WGS sequence"/>
</dbReference>
<dbReference type="RefSeq" id="WP_368847953.1">
    <property type="nucleotide sequence ID" value="NZ_CP194411.1"/>
</dbReference>
<reference evidence="2 3" key="1">
    <citation type="submission" date="2023-04" db="EMBL/GenBank/DDBJ databases">
        <title>Genome Sequence of Selenomonas sputigena ATCC 33150.</title>
        <authorList>
            <person name="Miller D.P."/>
            <person name="Anvari S."/>
            <person name="Polson S.W."/>
            <person name="Macdonald M."/>
            <person name="Mcdowell J.V."/>
        </authorList>
    </citation>
    <scope>NUCLEOTIDE SEQUENCE [LARGE SCALE GENOMIC DNA]</scope>
    <source>
        <strain evidence="2 3">ATCC 33150</strain>
    </source>
</reference>
<dbReference type="EMBL" id="JARVLH010000009">
    <property type="protein sequence ID" value="MEX5286235.1"/>
    <property type="molecule type" value="Genomic_DNA"/>
</dbReference>
<accession>A0ABV3X7Q8</accession>
<comment type="caution">
    <text evidence="2">The sequence shown here is derived from an EMBL/GenBank/DDBJ whole genome shotgun (WGS) entry which is preliminary data.</text>
</comment>
<keyword evidence="1" id="KW-0732">Signal</keyword>